<dbReference type="GO" id="GO:0031267">
    <property type="term" value="F:small GTPase binding"/>
    <property type="evidence" value="ECO:0007669"/>
    <property type="project" value="TreeGrafter"/>
</dbReference>
<evidence type="ECO:0000313" key="4">
    <source>
        <dbReference type="EMBL" id="QEH34449.1"/>
    </source>
</evidence>
<name>A0A5B9W2F3_9BACT</name>
<dbReference type="RefSeq" id="WP_168221802.1">
    <property type="nucleotide sequence ID" value="NZ_CP042997.1"/>
</dbReference>
<dbReference type="InterPro" id="IPR027038">
    <property type="entry name" value="RanGap"/>
</dbReference>
<dbReference type="KEGG" id="agv:OJF2_29880"/>
<dbReference type="InterPro" id="IPR032675">
    <property type="entry name" value="LRR_dom_sf"/>
</dbReference>
<organism evidence="4 5">
    <name type="scientific">Aquisphaera giovannonii</name>
    <dbReference type="NCBI Taxonomy" id="406548"/>
    <lineage>
        <taxon>Bacteria</taxon>
        <taxon>Pseudomonadati</taxon>
        <taxon>Planctomycetota</taxon>
        <taxon>Planctomycetia</taxon>
        <taxon>Isosphaerales</taxon>
        <taxon>Isosphaeraceae</taxon>
        <taxon>Aquisphaera</taxon>
    </lineage>
</organism>
<dbReference type="SMART" id="SM00368">
    <property type="entry name" value="LRR_RI"/>
    <property type="match status" value="4"/>
</dbReference>
<dbReference type="EMBL" id="CP042997">
    <property type="protein sequence ID" value="QEH34449.1"/>
    <property type="molecule type" value="Genomic_DNA"/>
</dbReference>
<keyword evidence="1" id="KW-0343">GTPase activation</keyword>
<sequence>MPAEADPWSELREFDLCEPSPLAFRAIVALLDTWTGGDRAGAIEYAGRLLSRWPDAVRLAPWSWCKAATKGAVPPTWRLARALQLESGHLIKGTIDLARLARRADLDHITELEIPRYSESPDLSLLHHRPQTFPALKVLRATDRRGDGEVRALAGSPLWRTLESFEVRDLDDSLVHRADASRIVPKLDDPGPLRHLTLRSPDLIAVWERTDLPHLRSAAVIVRSIDESRTLARRPELAGLTSLSLAFRCGFSGSSPFEPFLGNVIEADEAAAEAFFRHAGLEQLEELTILGYTMGYWGREGLGRLGLETLIASKLLRRLKRLCLKRLPLGDAGIAALAPALGDRLETLELVDVYCKGDGAAALCDSPCMASLRHLDLSANRIDGQGAARLAGVDMPHLRTLDLSGPEINPYYWNIGQQPIRDEGAAAWAESRNARQLTRLRLRNGHLTDDALIAIFGSPQLRTLEELDLSDNAFTAAAIARGSVGSPLWRTLRQLGLSHCRLDDAAIESLARVDRAPALRSLQLGYNSIGPRGAAALAGWPVLARVWELGLRDNAIGDRGLIALAGSPHLGRLVELDLEQDCWNSRAFTFNDEAARALASSPSLARLDALFSGCVDEYHGAAYSPGFSKQGIDALRGAEGMRPAFRASCGDFSGISDYIESPGFDEATPLNDHDFRQGPYELNEREAEPGRRGMQQVRLPTSAAMRVDEEEPPAILPTLPEPDEDEEDIVEGIEFRDATPPPDISLDLSLSLVDEQRPLPGQVGKVLSDTLGRLLNACGMGSFDVTGSMSCGDVETEDSFAIGIRGEPEPAIRLIREALWWLGAPADTDLDGFPLDLAREPADPAARFVQLVTPTVARWRFRDTAGHRIDLVPFIPAQREGIRRVLREAGAVEDAGGWAGVATGDGGRAAFSTRYLDGGPEFDALNVLIDALTPGICGPIHMMMQRCGLMAWPMAIAASPEAARAIDCDWPKVEVVSSSSALHRLLARGPFRRWHRASGTIS</sequence>
<reference evidence="4 5" key="1">
    <citation type="submission" date="2019-08" db="EMBL/GenBank/DDBJ databases">
        <title>Deep-cultivation of Planctomycetes and their phenomic and genomic characterization uncovers novel biology.</title>
        <authorList>
            <person name="Wiegand S."/>
            <person name="Jogler M."/>
            <person name="Boedeker C."/>
            <person name="Pinto D."/>
            <person name="Vollmers J."/>
            <person name="Rivas-Marin E."/>
            <person name="Kohn T."/>
            <person name="Peeters S.H."/>
            <person name="Heuer A."/>
            <person name="Rast P."/>
            <person name="Oberbeckmann S."/>
            <person name="Bunk B."/>
            <person name="Jeske O."/>
            <person name="Meyerdierks A."/>
            <person name="Storesund J.E."/>
            <person name="Kallscheuer N."/>
            <person name="Luecker S."/>
            <person name="Lage O.M."/>
            <person name="Pohl T."/>
            <person name="Merkel B.J."/>
            <person name="Hornburger P."/>
            <person name="Mueller R.-W."/>
            <person name="Bruemmer F."/>
            <person name="Labrenz M."/>
            <person name="Spormann A.M."/>
            <person name="Op den Camp H."/>
            <person name="Overmann J."/>
            <person name="Amann R."/>
            <person name="Jetten M.S.M."/>
            <person name="Mascher T."/>
            <person name="Medema M.H."/>
            <person name="Devos D.P."/>
            <person name="Kaster A.-K."/>
            <person name="Ovreas L."/>
            <person name="Rohde M."/>
            <person name="Galperin M.Y."/>
            <person name="Jogler C."/>
        </authorList>
    </citation>
    <scope>NUCLEOTIDE SEQUENCE [LARGE SCALE GENOMIC DNA]</scope>
    <source>
        <strain evidence="4 5">OJF2</strain>
    </source>
</reference>
<evidence type="ECO:0000313" key="5">
    <source>
        <dbReference type="Proteomes" id="UP000324233"/>
    </source>
</evidence>
<protein>
    <submittedName>
        <fullName evidence="4">Leucine Rich repeats (2 copies)</fullName>
    </submittedName>
</protein>
<dbReference type="Pfam" id="PF13516">
    <property type="entry name" value="LRR_6"/>
    <property type="match status" value="4"/>
</dbReference>
<dbReference type="SUPFAM" id="SSF52047">
    <property type="entry name" value="RNI-like"/>
    <property type="match status" value="1"/>
</dbReference>
<gene>
    <name evidence="4" type="ORF">OJF2_29880</name>
</gene>
<dbReference type="PANTHER" id="PTHR24113:SF12">
    <property type="entry name" value="RAN GTPASE-ACTIVATING PROTEIN 1"/>
    <property type="match status" value="1"/>
</dbReference>
<dbReference type="GO" id="GO:0048471">
    <property type="term" value="C:perinuclear region of cytoplasm"/>
    <property type="evidence" value="ECO:0007669"/>
    <property type="project" value="TreeGrafter"/>
</dbReference>
<dbReference type="GO" id="GO:0005829">
    <property type="term" value="C:cytosol"/>
    <property type="evidence" value="ECO:0007669"/>
    <property type="project" value="TreeGrafter"/>
</dbReference>
<keyword evidence="3" id="KW-0677">Repeat</keyword>
<keyword evidence="2" id="KW-0433">Leucine-rich repeat</keyword>
<dbReference type="AlphaFoldDB" id="A0A5B9W2F3"/>
<dbReference type="GO" id="GO:0005096">
    <property type="term" value="F:GTPase activator activity"/>
    <property type="evidence" value="ECO:0007669"/>
    <property type="project" value="UniProtKB-KW"/>
</dbReference>
<accession>A0A5B9W2F3</accession>
<evidence type="ECO:0000256" key="1">
    <source>
        <dbReference type="ARBA" id="ARBA00022468"/>
    </source>
</evidence>
<proteinExistence type="predicted"/>
<dbReference type="Gene3D" id="3.80.10.10">
    <property type="entry name" value="Ribonuclease Inhibitor"/>
    <property type="match status" value="4"/>
</dbReference>
<dbReference type="PANTHER" id="PTHR24113">
    <property type="entry name" value="RAN GTPASE-ACTIVATING PROTEIN 1"/>
    <property type="match status" value="1"/>
</dbReference>
<dbReference type="GO" id="GO:0006913">
    <property type="term" value="P:nucleocytoplasmic transport"/>
    <property type="evidence" value="ECO:0007669"/>
    <property type="project" value="TreeGrafter"/>
</dbReference>
<dbReference type="Proteomes" id="UP000324233">
    <property type="component" value="Chromosome"/>
</dbReference>
<dbReference type="InterPro" id="IPR001611">
    <property type="entry name" value="Leu-rich_rpt"/>
</dbReference>
<keyword evidence="5" id="KW-1185">Reference proteome</keyword>
<evidence type="ECO:0000256" key="2">
    <source>
        <dbReference type="ARBA" id="ARBA00022614"/>
    </source>
</evidence>
<evidence type="ECO:0000256" key="3">
    <source>
        <dbReference type="ARBA" id="ARBA00022737"/>
    </source>
</evidence>